<dbReference type="CDD" id="cd03811">
    <property type="entry name" value="GT4_GT28_WabH-like"/>
    <property type="match status" value="1"/>
</dbReference>
<dbReference type="Gene3D" id="3.40.50.2000">
    <property type="entry name" value="Glycogen Phosphorylase B"/>
    <property type="match status" value="2"/>
</dbReference>
<dbReference type="GO" id="GO:0016757">
    <property type="term" value="F:glycosyltransferase activity"/>
    <property type="evidence" value="ECO:0007669"/>
    <property type="project" value="UniProtKB-KW"/>
</dbReference>
<feature type="domain" description="Glycosyltransferase subfamily 4-like N-terminal" evidence="2">
    <location>
        <begin position="13"/>
        <end position="180"/>
    </location>
</feature>
<evidence type="ECO:0000259" key="1">
    <source>
        <dbReference type="Pfam" id="PF00534"/>
    </source>
</evidence>
<sequence length="361" mass="40141">MNIVIVIDSLVGGGAEKVMLTLAQEMVSKAHNVTILSLAQNIEYDIPNPLSVESLFSGRATKVDRFWQIKKNVKVLEAWFEQKLLQLGSIDLVLSNLDRSNNLLAKSKIENIHFVVHNSVNAELARQKKLGPLSYLYLKKSKQNLNGKSLICVSKGVEEEIKQGNLISPSAITTIYNPFNFKEINEQANESNINIPDTPYLIHVGRFAKQKRHDVLFDTFAKLDKKYKLVLLCNKKEKAFKLAKQYGIENQLIVPGFEQNPYNWIKQAKALLLSSDFEGFGNVLVEALAVGTPVVSTECPHGPSEILTGELSKYLVPIGQSEKLVLAVKQVLADNPNVGKAAILEKVCADRVTEQYLALAN</sequence>
<dbReference type="PANTHER" id="PTHR12526:SF638">
    <property type="entry name" value="SPORE COAT PROTEIN SA"/>
    <property type="match status" value="1"/>
</dbReference>
<dbReference type="Proteomes" id="UP001152447">
    <property type="component" value="Unassembled WGS sequence"/>
</dbReference>
<protein>
    <submittedName>
        <fullName evidence="3">N-acetylgalactosamine-N, N'-diacetylbacillosaminyl-diphospho-undecaprenol 4-alpha-N-acetylgalactosaminyltransferase</fullName>
        <ecNumber evidence="3">2.4.1.291</ecNumber>
    </submittedName>
</protein>
<dbReference type="InterPro" id="IPR001296">
    <property type="entry name" value="Glyco_trans_1"/>
</dbReference>
<evidence type="ECO:0000313" key="3">
    <source>
        <dbReference type="EMBL" id="CAH9058474.1"/>
    </source>
</evidence>
<comment type="caution">
    <text evidence="3">The sequence shown here is derived from an EMBL/GenBank/DDBJ whole genome shotgun (WGS) entry which is preliminary data.</text>
</comment>
<organism evidence="3 4">
    <name type="scientific">Pseudoalteromonas haloplanktis</name>
    <name type="common">Alteromonas haloplanktis</name>
    <dbReference type="NCBI Taxonomy" id="228"/>
    <lineage>
        <taxon>Bacteria</taxon>
        <taxon>Pseudomonadati</taxon>
        <taxon>Pseudomonadota</taxon>
        <taxon>Gammaproteobacteria</taxon>
        <taxon>Alteromonadales</taxon>
        <taxon>Pseudoalteromonadaceae</taxon>
        <taxon>Pseudoalteromonas</taxon>
    </lineage>
</organism>
<dbReference type="GO" id="GO:1901135">
    <property type="term" value="P:carbohydrate derivative metabolic process"/>
    <property type="evidence" value="ECO:0007669"/>
    <property type="project" value="UniProtKB-ARBA"/>
</dbReference>
<gene>
    <name evidence="3" type="primary">pglJ_1</name>
    <name evidence="3" type="ORF">PSEHALCIP103_01870</name>
</gene>
<accession>A0A9W4QY62</accession>
<evidence type="ECO:0000259" key="2">
    <source>
        <dbReference type="Pfam" id="PF13439"/>
    </source>
</evidence>
<keyword evidence="4" id="KW-1185">Reference proteome</keyword>
<dbReference type="PANTHER" id="PTHR12526">
    <property type="entry name" value="GLYCOSYLTRANSFERASE"/>
    <property type="match status" value="1"/>
</dbReference>
<proteinExistence type="predicted"/>
<dbReference type="Pfam" id="PF13439">
    <property type="entry name" value="Glyco_transf_4"/>
    <property type="match status" value="1"/>
</dbReference>
<dbReference type="InterPro" id="IPR028098">
    <property type="entry name" value="Glyco_trans_4-like_N"/>
</dbReference>
<name>A0A9W4QY62_PSEHA</name>
<evidence type="ECO:0000313" key="4">
    <source>
        <dbReference type="Proteomes" id="UP001152447"/>
    </source>
</evidence>
<keyword evidence="3" id="KW-0328">Glycosyltransferase</keyword>
<dbReference type="SUPFAM" id="SSF53756">
    <property type="entry name" value="UDP-Glycosyltransferase/glycogen phosphorylase"/>
    <property type="match status" value="1"/>
</dbReference>
<reference evidence="3" key="1">
    <citation type="submission" date="2022-07" db="EMBL/GenBank/DDBJ databases">
        <authorList>
            <person name="Criscuolo A."/>
        </authorList>
    </citation>
    <scope>NUCLEOTIDE SEQUENCE</scope>
    <source>
        <strain evidence="3">CIP103197</strain>
    </source>
</reference>
<dbReference type="EMBL" id="CAMAPB010000024">
    <property type="protein sequence ID" value="CAH9058474.1"/>
    <property type="molecule type" value="Genomic_DNA"/>
</dbReference>
<dbReference type="AlphaFoldDB" id="A0A9W4QY62"/>
<dbReference type="RefSeq" id="WP_008115587.1">
    <property type="nucleotide sequence ID" value="NZ_CAMAPB010000024.1"/>
</dbReference>
<dbReference type="Pfam" id="PF00534">
    <property type="entry name" value="Glycos_transf_1"/>
    <property type="match status" value="1"/>
</dbReference>
<dbReference type="EC" id="2.4.1.291" evidence="3"/>
<feature type="domain" description="Glycosyl transferase family 1" evidence="1">
    <location>
        <begin position="194"/>
        <end position="336"/>
    </location>
</feature>
<keyword evidence="3" id="KW-0808">Transferase</keyword>